<dbReference type="Proteomes" id="UP001372338">
    <property type="component" value="Unassembled WGS sequence"/>
</dbReference>
<evidence type="ECO:0000313" key="3">
    <source>
        <dbReference type="Proteomes" id="UP001372338"/>
    </source>
</evidence>
<dbReference type="EMBL" id="JAYWIO010000002">
    <property type="protein sequence ID" value="KAK7282458.1"/>
    <property type="molecule type" value="Genomic_DNA"/>
</dbReference>
<protein>
    <recommendedName>
        <fullName evidence="1">Enoyl reductase (ER) domain-containing protein</fullName>
    </recommendedName>
</protein>
<reference evidence="2 3" key="1">
    <citation type="submission" date="2024-01" db="EMBL/GenBank/DDBJ databases">
        <title>The genomes of 5 underutilized Papilionoideae crops provide insights into root nodulation and disease resistanc.</title>
        <authorList>
            <person name="Yuan L."/>
        </authorList>
    </citation>
    <scope>NUCLEOTIDE SEQUENCE [LARGE SCALE GENOMIC DNA]</scope>
    <source>
        <strain evidence="2">ZHUSHIDOU_FW_LH</strain>
        <tissue evidence="2">Leaf</tissue>
    </source>
</reference>
<dbReference type="GO" id="GO:0008270">
    <property type="term" value="F:zinc ion binding"/>
    <property type="evidence" value="ECO:0007669"/>
    <property type="project" value="InterPro"/>
</dbReference>
<dbReference type="SUPFAM" id="SSF50129">
    <property type="entry name" value="GroES-like"/>
    <property type="match status" value="1"/>
</dbReference>
<dbReference type="GO" id="GO:0016491">
    <property type="term" value="F:oxidoreductase activity"/>
    <property type="evidence" value="ECO:0007669"/>
    <property type="project" value="InterPro"/>
</dbReference>
<dbReference type="InterPro" id="IPR002364">
    <property type="entry name" value="Quin_OxRdtase/zeta-crystal_CS"/>
</dbReference>
<dbReference type="Gene3D" id="3.90.180.10">
    <property type="entry name" value="Medium-chain alcohol dehydrogenases, catalytic domain"/>
    <property type="match status" value="1"/>
</dbReference>
<dbReference type="InterPro" id="IPR036291">
    <property type="entry name" value="NAD(P)-bd_dom_sf"/>
</dbReference>
<organism evidence="2 3">
    <name type="scientific">Crotalaria pallida</name>
    <name type="common">Smooth rattlebox</name>
    <name type="synonym">Crotalaria striata</name>
    <dbReference type="NCBI Taxonomy" id="3830"/>
    <lineage>
        <taxon>Eukaryota</taxon>
        <taxon>Viridiplantae</taxon>
        <taxon>Streptophyta</taxon>
        <taxon>Embryophyta</taxon>
        <taxon>Tracheophyta</taxon>
        <taxon>Spermatophyta</taxon>
        <taxon>Magnoliopsida</taxon>
        <taxon>eudicotyledons</taxon>
        <taxon>Gunneridae</taxon>
        <taxon>Pentapetalae</taxon>
        <taxon>rosids</taxon>
        <taxon>fabids</taxon>
        <taxon>Fabales</taxon>
        <taxon>Fabaceae</taxon>
        <taxon>Papilionoideae</taxon>
        <taxon>50 kb inversion clade</taxon>
        <taxon>genistoids sensu lato</taxon>
        <taxon>core genistoids</taxon>
        <taxon>Crotalarieae</taxon>
        <taxon>Crotalaria</taxon>
    </lineage>
</organism>
<name>A0AAN9ILZ2_CROPI</name>
<evidence type="ECO:0000259" key="1">
    <source>
        <dbReference type="SMART" id="SM00829"/>
    </source>
</evidence>
<dbReference type="InterPro" id="IPR011032">
    <property type="entry name" value="GroES-like_sf"/>
</dbReference>
<accession>A0AAN9ILZ2</accession>
<dbReference type="PANTHER" id="PTHR43677:SF4">
    <property type="entry name" value="QUINONE OXIDOREDUCTASE-LIKE PROTEIN 2"/>
    <property type="match status" value="1"/>
</dbReference>
<evidence type="ECO:0000313" key="2">
    <source>
        <dbReference type="EMBL" id="KAK7282458.1"/>
    </source>
</evidence>
<dbReference type="SMART" id="SM00829">
    <property type="entry name" value="PKS_ER"/>
    <property type="match status" value="1"/>
</dbReference>
<dbReference type="AlphaFoldDB" id="A0AAN9ILZ2"/>
<dbReference type="Gene3D" id="3.40.50.720">
    <property type="entry name" value="NAD(P)-binding Rossmann-like Domain"/>
    <property type="match status" value="1"/>
</dbReference>
<feature type="domain" description="Enoyl reductase (ER)" evidence="1">
    <location>
        <begin position="17"/>
        <end position="335"/>
    </location>
</feature>
<dbReference type="Pfam" id="PF08240">
    <property type="entry name" value="ADH_N"/>
    <property type="match status" value="1"/>
</dbReference>
<proteinExistence type="predicted"/>
<dbReference type="InterPro" id="IPR013154">
    <property type="entry name" value="ADH-like_N"/>
</dbReference>
<dbReference type="InterPro" id="IPR013149">
    <property type="entry name" value="ADH-like_C"/>
</dbReference>
<dbReference type="SUPFAM" id="SSF51735">
    <property type="entry name" value="NAD(P)-binding Rossmann-fold domains"/>
    <property type="match status" value="1"/>
</dbReference>
<sequence length="346" mass="37287">MEALLCRKLGDPTVSLEDNSSPIIISKNHPIPQLKSPTDVRVRIKATSLNFANYLQILGKYQEKPTLPFISGSDFSGYVDSVGPKVSNFKVGDPVCSFAALGSFAEFIVVDQNQLFRVPEGCDLVATGALAVASGTSHVALVHRAQLSSGQVLLVLGAAGGVGLAAVQIGKACGAVVIAVARGSEKVQLLKSLGVDHVVDLTIENVTQSVKEFLKTRKLKGVDVLYDPVGGKLNRESLKLLNWGANILIIGFASGEIPVIPVNIALVKNWTVHGLYWGSYKIHRPRVLEDSLKELLSWLSKGLISIHISHSYRLSEANLAFSAIRDRKAIGKVMIVFDEKSTRSKL</sequence>
<gene>
    <name evidence="2" type="ORF">RIF29_11252</name>
</gene>
<dbReference type="CDD" id="cd08241">
    <property type="entry name" value="QOR1"/>
    <property type="match status" value="1"/>
</dbReference>
<keyword evidence="3" id="KW-1185">Reference proteome</keyword>
<dbReference type="PANTHER" id="PTHR43677">
    <property type="entry name" value="SHORT-CHAIN DEHYDROGENASE/REDUCTASE"/>
    <property type="match status" value="1"/>
</dbReference>
<dbReference type="PROSITE" id="PS01162">
    <property type="entry name" value="QOR_ZETA_CRYSTAL"/>
    <property type="match status" value="1"/>
</dbReference>
<comment type="caution">
    <text evidence="2">The sequence shown here is derived from an EMBL/GenBank/DDBJ whole genome shotgun (WGS) entry which is preliminary data.</text>
</comment>
<dbReference type="InterPro" id="IPR020843">
    <property type="entry name" value="ER"/>
</dbReference>
<dbReference type="InterPro" id="IPR051397">
    <property type="entry name" value="Zn-ADH-like_protein"/>
</dbReference>
<dbReference type="Pfam" id="PF00107">
    <property type="entry name" value="ADH_zinc_N"/>
    <property type="match status" value="1"/>
</dbReference>